<evidence type="ECO:0000313" key="1">
    <source>
        <dbReference type="EMBL" id="KAJ8568287.1"/>
    </source>
</evidence>
<reference evidence="2" key="1">
    <citation type="journal article" date="2023" name="Proc. Natl. Acad. Sci. U.S.A.">
        <title>Genomic and structural basis for evolution of tropane alkaloid biosynthesis.</title>
        <authorList>
            <person name="Wanga Y.-J."/>
            <person name="Taina T."/>
            <person name="Yua J.-Y."/>
            <person name="Lia J."/>
            <person name="Xua B."/>
            <person name="Chenc J."/>
            <person name="D'Auriad J.C."/>
            <person name="Huanga J.-P."/>
            <person name="Huanga S.-X."/>
        </authorList>
    </citation>
    <scope>NUCLEOTIDE SEQUENCE [LARGE SCALE GENOMIC DNA]</scope>
    <source>
        <strain evidence="2">cv. KIB-2019</strain>
    </source>
</reference>
<dbReference type="AlphaFoldDB" id="A0A9Q1RQI8"/>
<organism evidence="1 2">
    <name type="scientific">Anisodus acutangulus</name>
    <dbReference type="NCBI Taxonomy" id="402998"/>
    <lineage>
        <taxon>Eukaryota</taxon>
        <taxon>Viridiplantae</taxon>
        <taxon>Streptophyta</taxon>
        <taxon>Embryophyta</taxon>
        <taxon>Tracheophyta</taxon>
        <taxon>Spermatophyta</taxon>
        <taxon>Magnoliopsida</taxon>
        <taxon>eudicotyledons</taxon>
        <taxon>Gunneridae</taxon>
        <taxon>Pentapetalae</taxon>
        <taxon>asterids</taxon>
        <taxon>lamiids</taxon>
        <taxon>Solanales</taxon>
        <taxon>Solanaceae</taxon>
        <taxon>Solanoideae</taxon>
        <taxon>Hyoscyameae</taxon>
        <taxon>Anisodus</taxon>
    </lineage>
</organism>
<protein>
    <submittedName>
        <fullName evidence="1">Uncharacterized protein</fullName>
    </submittedName>
</protein>
<dbReference type="EMBL" id="JAJAGQ010000003">
    <property type="protein sequence ID" value="KAJ8568287.1"/>
    <property type="molecule type" value="Genomic_DNA"/>
</dbReference>
<dbReference type="Proteomes" id="UP001152561">
    <property type="component" value="Unassembled WGS sequence"/>
</dbReference>
<comment type="caution">
    <text evidence="1">The sequence shown here is derived from an EMBL/GenBank/DDBJ whole genome shotgun (WGS) entry which is preliminary data.</text>
</comment>
<proteinExistence type="predicted"/>
<evidence type="ECO:0000313" key="2">
    <source>
        <dbReference type="Proteomes" id="UP001152561"/>
    </source>
</evidence>
<name>A0A9Q1RQI8_9SOLA</name>
<accession>A0A9Q1RQI8</accession>
<keyword evidence="2" id="KW-1185">Reference proteome</keyword>
<gene>
    <name evidence="1" type="ORF">K7X08_021009</name>
</gene>
<sequence>MSSFIRNQKASWLSFEIAFTLAKQQGSLYVSAARMGYAVIVGGRWLIAIISCGWKLTKEWRALPDSSVWKLTANGGAQCVDSWKDFLVQHTDARRRPAFTLAANCSGERYCNLEAQVGLLRIGKLPRAELTAVRYADMRAADSGNNFHFFLEAAVVKVLLQRRSWYSPGVVFDRDDLWDWV</sequence>